<dbReference type="SUPFAM" id="SSF48008">
    <property type="entry name" value="GntR ligand-binding domain-like"/>
    <property type="match status" value="1"/>
</dbReference>
<dbReference type="InterPro" id="IPR000524">
    <property type="entry name" value="Tscrpt_reg_HTH_GntR"/>
</dbReference>
<evidence type="ECO:0000256" key="1">
    <source>
        <dbReference type="ARBA" id="ARBA00023015"/>
    </source>
</evidence>
<dbReference type="Gene3D" id="1.20.120.530">
    <property type="entry name" value="GntR ligand-binding domain-like"/>
    <property type="match status" value="1"/>
</dbReference>
<feature type="domain" description="HTH gntR-type" evidence="4">
    <location>
        <begin position="11"/>
        <end position="78"/>
    </location>
</feature>
<dbReference type="InterPro" id="IPR036388">
    <property type="entry name" value="WH-like_DNA-bd_sf"/>
</dbReference>
<evidence type="ECO:0000259" key="4">
    <source>
        <dbReference type="PROSITE" id="PS50949"/>
    </source>
</evidence>
<dbReference type="AlphaFoldDB" id="A0A7C9HBL4"/>
<name>A0A7C9HBL4_9RHOB</name>
<dbReference type="Gene3D" id="1.10.10.10">
    <property type="entry name" value="Winged helix-like DNA-binding domain superfamily/Winged helix DNA-binding domain"/>
    <property type="match status" value="1"/>
</dbReference>
<dbReference type="InterPro" id="IPR036390">
    <property type="entry name" value="WH_DNA-bd_sf"/>
</dbReference>
<evidence type="ECO:0000313" key="5">
    <source>
        <dbReference type="EMBL" id="MTJ05366.1"/>
    </source>
</evidence>
<gene>
    <name evidence="5" type="ORF">FH759_11830</name>
</gene>
<reference evidence="5 6" key="1">
    <citation type="submission" date="2019-06" db="EMBL/GenBank/DDBJ databases">
        <title>Enrichment of Autotrophic Halophilic Microorganisms from Red Sea Brine Pool Using Microbial Electrosynthesis System.</title>
        <authorList>
            <person name="Alqahtani M.F."/>
            <person name="Bajracharya S."/>
            <person name="Katuri K.P."/>
            <person name="Ali M."/>
            <person name="Saikaly P.E."/>
        </authorList>
    </citation>
    <scope>NUCLEOTIDE SEQUENCE [LARGE SCALE GENOMIC DNA]</scope>
    <source>
        <strain evidence="5">MES6</strain>
    </source>
</reference>
<dbReference type="Pfam" id="PF00392">
    <property type="entry name" value="GntR"/>
    <property type="match status" value="1"/>
</dbReference>
<evidence type="ECO:0000313" key="6">
    <source>
        <dbReference type="Proteomes" id="UP000483078"/>
    </source>
</evidence>
<dbReference type="SUPFAM" id="SSF46785">
    <property type="entry name" value="Winged helix' DNA-binding domain"/>
    <property type="match status" value="1"/>
</dbReference>
<keyword evidence="1" id="KW-0805">Transcription regulation</keyword>
<dbReference type="SMART" id="SM00345">
    <property type="entry name" value="HTH_GNTR"/>
    <property type="match status" value="1"/>
</dbReference>
<evidence type="ECO:0000256" key="2">
    <source>
        <dbReference type="ARBA" id="ARBA00023125"/>
    </source>
</evidence>
<dbReference type="InterPro" id="IPR008920">
    <property type="entry name" value="TF_FadR/GntR_C"/>
</dbReference>
<dbReference type="GO" id="GO:0003677">
    <property type="term" value="F:DNA binding"/>
    <property type="evidence" value="ECO:0007669"/>
    <property type="project" value="UniProtKB-KW"/>
</dbReference>
<dbReference type="InterPro" id="IPR011711">
    <property type="entry name" value="GntR_C"/>
</dbReference>
<dbReference type="RefSeq" id="WP_273250166.1">
    <property type="nucleotide sequence ID" value="NZ_VENJ01000018.1"/>
</dbReference>
<dbReference type="PANTHER" id="PTHR43537:SF5">
    <property type="entry name" value="UXU OPERON TRANSCRIPTIONAL REGULATOR"/>
    <property type="match status" value="1"/>
</dbReference>
<comment type="caution">
    <text evidence="5">The sequence shown here is derived from an EMBL/GenBank/DDBJ whole genome shotgun (WGS) entry which is preliminary data.</text>
</comment>
<dbReference type="PANTHER" id="PTHR43537">
    <property type="entry name" value="TRANSCRIPTIONAL REGULATOR, GNTR FAMILY"/>
    <property type="match status" value="1"/>
</dbReference>
<dbReference type="Proteomes" id="UP000483078">
    <property type="component" value="Unassembled WGS sequence"/>
</dbReference>
<dbReference type="GO" id="GO:0003700">
    <property type="term" value="F:DNA-binding transcription factor activity"/>
    <property type="evidence" value="ECO:0007669"/>
    <property type="project" value="InterPro"/>
</dbReference>
<proteinExistence type="predicted"/>
<accession>A0A7C9HBL4</accession>
<keyword evidence="2" id="KW-0238">DNA-binding</keyword>
<dbReference type="PROSITE" id="PS50949">
    <property type="entry name" value="HTH_GNTR"/>
    <property type="match status" value="1"/>
</dbReference>
<evidence type="ECO:0000256" key="3">
    <source>
        <dbReference type="ARBA" id="ARBA00023163"/>
    </source>
</evidence>
<dbReference type="CDD" id="cd07377">
    <property type="entry name" value="WHTH_GntR"/>
    <property type="match status" value="1"/>
</dbReference>
<sequence length="219" mass="24331">MSDGGQTEDARARLTRLHDTLRSRICLLDYAPGSRLSEETLAAEFGTSRTPLRRALARLEDEGLIQTQHGVGTIVTDVDLAEMGRTYELRRELAGLAGRLSPVEVTPDIAAQAHDFVARGRELAGSPDAREFARLNMDFFHFGASLTENEALRETSERLYYRTARIWLKSIPRLNLGEEVRIFLSELEQTAAAIEGHDLLAAALIRQAHISMCEARLTG</sequence>
<dbReference type="PRINTS" id="PR00035">
    <property type="entry name" value="HTHGNTR"/>
</dbReference>
<keyword evidence="3" id="KW-0804">Transcription</keyword>
<dbReference type="Pfam" id="PF07729">
    <property type="entry name" value="FCD"/>
    <property type="match status" value="1"/>
</dbReference>
<organism evidence="5 6">
    <name type="scientific">Sediminimonas qiaohouensis</name>
    <dbReference type="NCBI Taxonomy" id="552061"/>
    <lineage>
        <taxon>Bacteria</taxon>
        <taxon>Pseudomonadati</taxon>
        <taxon>Pseudomonadota</taxon>
        <taxon>Alphaproteobacteria</taxon>
        <taxon>Rhodobacterales</taxon>
        <taxon>Roseobacteraceae</taxon>
        <taxon>Sediminimonas</taxon>
    </lineage>
</organism>
<dbReference type="EMBL" id="VENJ01000018">
    <property type="protein sequence ID" value="MTJ05366.1"/>
    <property type="molecule type" value="Genomic_DNA"/>
</dbReference>
<protein>
    <submittedName>
        <fullName evidence="5">GntR family transcriptional regulator</fullName>
    </submittedName>
</protein>